<dbReference type="GO" id="GO:0045944">
    <property type="term" value="P:positive regulation of transcription by RNA polymerase II"/>
    <property type="evidence" value="ECO:0007669"/>
    <property type="project" value="TreeGrafter"/>
</dbReference>
<dbReference type="InterPro" id="IPR035500">
    <property type="entry name" value="NHR-like_dom_sf"/>
</dbReference>
<dbReference type="EMBL" id="CAJNOE010000012">
    <property type="protein sequence ID" value="CAF0726277.1"/>
    <property type="molecule type" value="Genomic_DNA"/>
</dbReference>
<dbReference type="SUPFAM" id="SSF48508">
    <property type="entry name" value="Nuclear receptor ligand-binding domain"/>
    <property type="match status" value="1"/>
</dbReference>
<dbReference type="InterPro" id="IPR013088">
    <property type="entry name" value="Znf_NHR/GATA"/>
</dbReference>
<keyword evidence="5" id="KW-0238">DNA-binding</keyword>
<dbReference type="Proteomes" id="UP000663860">
    <property type="component" value="Unassembled WGS sequence"/>
</dbReference>
<dbReference type="GO" id="GO:0000978">
    <property type="term" value="F:RNA polymerase II cis-regulatory region sequence-specific DNA binding"/>
    <property type="evidence" value="ECO:0007669"/>
    <property type="project" value="TreeGrafter"/>
</dbReference>
<dbReference type="InterPro" id="IPR001628">
    <property type="entry name" value="Znf_hrmn_rcpt"/>
</dbReference>
<dbReference type="GO" id="GO:0004879">
    <property type="term" value="F:nuclear receptor activity"/>
    <property type="evidence" value="ECO:0007669"/>
    <property type="project" value="TreeGrafter"/>
</dbReference>
<dbReference type="PANTHER" id="PTHR24082:SF283">
    <property type="entry name" value="NUCLEAR HORMONE RECEPTOR HR96"/>
    <property type="match status" value="1"/>
</dbReference>
<reference evidence="10" key="1">
    <citation type="submission" date="2021-02" db="EMBL/GenBank/DDBJ databases">
        <authorList>
            <person name="Nowell W R."/>
        </authorList>
    </citation>
    <scope>NUCLEOTIDE SEQUENCE</scope>
</reference>
<dbReference type="PRINTS" id="PR00047">
    <property type="entry name" value="STROIDFINGER"/>
</dbReference>
<dbReference type="Gene3D" id="1.10.565.10">
    <property type="entry name" value="Retinoid X Receptor"/>
    <property type="match status" value="1"/>
</dbReference>
<evidence type="ECO:0000256" key="4">
    <source>
        <dbReference type="ARBA" id="ARBA00023015"/>
    </source>
</evidence>
<dbReference type="SMART" id="SM00399">
    <property type="entry name" value="ZnF_C4"/>
    <property type="match status" value="1"/>
</dbReference>
<protein>
    <recommendedName>
        <fullName evidence="9">Nuclear receptor domain-containing protein</fullName>
    </recommendedName>
</protein>
<keyword evidence="2" id="KW-0863">Zinc-finger</keyword>
<dbReference type="GO" id="GO:0008270">
    <property type="term" value="F:zinc ion binding"/>
    <property type="evidence" value="ECO:0007669"/>
    <property type="project" value="UniProtKB-KW"/>
</dbReference>
<keyword evidence="3" id="KW-0862">Zinc</keyword>
<dbReference type="PROSITE" id="PS51030">
    <property type="entry name" value="NUCLEAR_REC_DBD_2"/>
    <property type="match status" value="1"/>
</dbReference>
<keyword evidence="1" id="KW-0479">Metal-binding</keyword>
<dbReference type="GO" id="GO:0000122">
    <property type="term" value="P:negative regulation of transcription by RNA polymerase II"/>
    <property type="evidence" value="ECO:0007669"/>
    <property type="project" value="TreeGrafter"/>
</dbReference>
<comment type="caution">
    <text evidence="10">The sequence shown here is derived from an EMBL/GenBank/DDBJ whole genome shotgun (WGS) entry which is preliminary data.</text>
</comment>
<evidence type="ECO:0000313" key="10">
    <source>
        <dbReference type="EMBL" id="CAF0726277.1"/>
    </source>
</evidence>
<name>A0A813MQ92_9BILA</name>
<evidence type="ECO:0000256" key="8">
    <source>
        <dbReference type="ARBA" id="ARBA00023242"/>
    </source>
</evidence>
<dbReference type="SUPFAM" id="SSF57716">
    <property type="entry name" value="Glucocorticoid receptor-like (DNA-binding domain)"/>
    <property type="match status" value="1"/>
</dbReference>
<evidence type="ECO:0000256" key="5">
    <source>
        <dbReference type="ARBA" id="ARBA00023125"/>
    </source>
</evidence>
<sequence>MNINQSGLCHVCCNKGAQKHFGAICCAPCKMFFRRNVHYNLETSICHFGGLCNITINTRHSCRICRFKKCLSVGMQKELLRASRLPSNQNTVKVQHTQYESTIYPLDLLQNDRSLLTTDQWSVLSNIIHAYDNTSPVSNIIDILTAQSTFPLKIRMKIVADKFLNVISSVFHSFGEFIRKLPQFSALQTDTKIELIQRHFRTVGEFGGIFVLREAKIYSSPIYKNFFNIHYGSEIHEQFLRIADQQELDGTIIKLFIAAIIFSTCTDVVQPTNSYRNNNEIYLSSNIKHLMNIQDIYVEIIFKYMLYRYGTRDAILRFAAVIKNFLDQSLFVINAGEPYQVKNEIIEKIRSDIITNSILQTEPM</sequence>
<accession>A0A813MQ92</accession>
<dbReference type="InterPro" id="IPR050234">
    <property type="entry name" value="Nuclear_hormone_rcpt_NR1"/>
</dbReference>
<dbReference type="Gene3D" id="3.30.50.10">
    <property type="entry name" value="Erythroid Transcription Factor GATA-1, subunit A"/>
    <property type="match status" value="1"/>
</dbReference>
<dbReference type="AlphaFoldDB" id="A0A813MQ92"/>
<dbReference type="PANTHER" id="PTHR24082">
    <property type="entry name" value="NUCLEAR HORMONE RECEPTOR"/>
    <property type="match status" value="1"/>
</dbReference>
<gene>
    <name evidence="10" type="ORF">IZO911_LOCUS2447</name>
</gene>
<dbReference type="PROSITE" id="PS00031">
    <property type="entry name" value="NUCLEAR_REC_DBD_1"/>
    <property type="match status" value="1"/>
</dbReference>
<keyword evidence="4" id="KW-0805">Transcription regulation</keyword>
<evidence type="ECO:0000256" key="2">
    <source>
        <dbReference type="ARBA" id="ARBA00022771"/>
    </source>
</evidence>
<keyword evidence="7" id="KW-0675">Receptor</keyword>
<feature type="domain" description="Nuclear receptor" evidence="9">
    <location>
        <begin position="6"/>
        <end position="82"/>
    </location>
</feature>
<keyword evidence="6" id="KW-0804">Transcription</keyword>
<evidence type="ECO:0000259" key="9">
    <source>
        <dbReference type="PROSITE" id="PS51030"/>
    </source>
</evidence>
<proteinExistence type="predicted"/>
<keyword evidence="8" id="KW-0539">Nucleus</keyword>
<dbReference type="Pfam" id="PF00105">
    <property type="entry name" value="zf-C4"/>
    <property type="match status" value="1"/>
</dbReference>
<evidence type="ECO:0000313" key="11">
    <source>
        <dbReference type="Proteomes" id="UP000663860"/>
    </source>
</evidence>
<evidence type="ECO:0000256" key="6">
    <source>
        <dbReference type="ARBA" id="ARBA00023163"/>
    </source>
</evidence>
<evidence type="ECO:0000256" key="1">
    <source>
        <dbReference type="ARBA" id="ARBA00022723"/>
    </source>
</evidence>
<dbReference type="GO" id="GO:0030154">
    <property type="term" value="P:cell differentiation"/>
    <property type="evidence" value="ECO:0007669"/>
    <property type="project" value="TreeGrafter"/>
</dbReference>
<organism evidence="10 11">
    <name type="scientific">Adineta steineri</name>
    <dbReference type="NCBI Taxonomy" id="433720"/>
    <lineage>
        <taxon>Eukaryota</taxon>
        <taxon>Metazoa</taxon>
        <taxon>Spiralia</taxon>
        <taxon>Gnathifera</taxon>
        <taxon>Rotifera</taxon>
        <taxon>Eurotatoria</taxon>
        <taxon>Bdelloidea</taxon>
        <taxon>Adinetida</taxon>
        <taxon>Adinetidae</taxon>
        <taxon>Adineta</taxon>
    </lineage>
</organism>
<evidence type="ECO:0000256" key="3">
    <source>
        <dbReference type="ARBA" id="ARBA00022833"/>
    </source>
</evidence>
<evidence type="ECO:0000256" key="7">
    <source>
        <dbReference type="ARBA" id="ARBA00023170"/>
    </source>
</evidence>